<evidence type="ECO:0000313" key="1">
    <source>
        <dbReference type="EMBL" id="KAK3044937.1"/>
    </source>
</evidence>
<reference evidence="1" key="1">
    <citation type="submission" date="2024-09" db="EMBL/GenBank/DDBJ databases">
        <title>Black Yeasts Isolated from many extreme environments.</title>
        <authorList>
            <person name="Coleine C."/>
            <person name="Stajich J.E."/>
            <person name="Selbmann L."/>
        </authorList>
    </citation>
    <scope>NUCLEOTIDE SEQUENCE</scope>
    <source>
        <strain evidence="1">CCFEE 5737</strain>
    </source>
</reference>
<evidence type="ECO:0000313" key="2">
    <source>
        <dbReference type="Proteomes" id="UP001186974"/>
    </source>
</evidence>
<protein>
    <submittedName>
        <fullName evidence="1">Uncharacterized protein</fullName>
    </submittedName>
</protein>
<dbReference type="Proteomes" id="UP001186974">
    <property type="component" value="Unassembled WGS sequence"/>
</dbReference>
<organism evidence="1 2">
    <name type="scientific">Coniosporium uncinatum</name>
    <dbReference type="NCBI Taxonomy" id="93489"/>
    <lineage>
        <taxon>Eukaryota</taxon>
        <taxon>Fungi</taxon>
        <taxon>Dikarya</taxon>
        <taxon>Ascomycota</taxon>
        <taxon>Pezizomycotina</taxon>
        <taxon>Dothideomycetes</taxon>
        <taxon>Dothideomycetes incertae sedis</taxon>
        <taxon>Coniosporium</taxon>
    </lineage>
</organism>
<comment type="caution">
    <text evidence="1">The sequence shown here is derived from an EMBL/GenBank/DDBJ whole genome shotgun (WGS) entry which is preliminary data.</text>
</comment>
<sequence>MSSATSSDAGSFIFDNDGEHVDHEAGDTEPTNVSPEEPASYDLRAPAPSTSHSNIEVLCGRLLSSDHLNLILRDHAQAHRFTTFLKTYRPNLDPALVRYLETQKALAAIQYANAIAGHLTSGGSSSRLAGAAAAMDPEFEKLSRAAVEELVTDALPAYITHRLVQIVTECLVKEITGGQSPIMRELVQGVAEVYCMTDATLPDNPIVFASEEFYRTTQYGKDYVIGKNCRFLQGPKTPRSSVDRLIEALSDGTEICETILN</sequence>
<accession>A0ACC3CV87</accession>
<proteinExistence type="predicted"/>
<gene>
    <name evidence="1" type="ORF">LTS18_015006</name>
</gene>
<keyword evidence="2" id="KW-1185">Reference proteome</keyword>
<dbReference type="EMBL" id="JAWDJW010011250">
    <property type="protein sequence ID" value="KAK3044937.1"/>
    <property type="molecule type" value="Genomic_DNA"/>
</dbReference>
<name>A0ACC3CV87_9PEZI</name>